<protein>
    <submittedName>
        <fullName evidence="2">Cold-shock DNA-binding protein family</fullName>
    </submittedName>
</protein>
<evidence type="ECO:0000256" key="1">
    <source>
        <dbReference type="SAM" id="MobiDB-lite"/>
    </source>
</evidence>
<dbReference type="EnsemblBacteria" id="ABC20988">
    <property type="protein sequence ID" value="ABC20988"/>
    <property type="gene ID" value="Rru_A0183"/>
</dbReference>
<feature type="region of interest" description="Disordered" evidence="1">
    <location>
        <begin position="211"/>
        <end position="230"/>
    </location>
</feature>
<dbReference type="Proteomes" id="UP000001929">
    <property type="component" value="Chromosome"/>
</dbReference>
<feature type="region of interest" description="Disordered" evidence="1">
    <location>
        <begin position="572"/>
        <end position="593"/>
    </location>
</feature>
<evidence type="ECO:0000313" key="3">
    <source>
        <dbReference type="Proteomes" id="UP000001929"/>
    </source>
</evidence>
<dbReference type="SUPFAM" id="SSF50249">
    <property type="entry name" value="Nucleic acid-binding proteins"/>
    <property type="match status" value="1"/>
</dbReference>
<reference evidence="2 3" key="1">
    <citation type="journal article" date="2011" name="Stand. Genomic Sci.">
        <title>Complete genome sequence of Rhodospirillum rubrum type strain (S1).</title>
        <authorList>
            <person name="Munk A.C."/>
            <person name="Copeland A."/>
            <person name="Lucas S."/>
            <person name="Lapidus A."/>
            <person name="Del Rio T.G."/>
            <person name="Barry K."/>
            <person name="Detter J.C."/>
            <person name="Hammon N."/>
            <person name="Israni S."/>
            <person name="Pitluck S."/>
            <person name="Brettin T."/>
            <person name="Bruce D."/>
            <person name="Han C."/>
            <person name="Tapia R."/>
            <person name="Gilna P."/>
            <person name="Schmutz J."/>
            <person name="Larimer F."/>
            <person name="Land M."/>
            <person name="Kyrpides N.C."/>
            <person name="Mavromatis K."/>
            <person name="Richardson P."/>
            <person name="Rohde M."/>
            <person name="Goker M."/>
            <person name="Klenk H.P."/>
            <person name="Zhang Y."/>
            <person name="Roberts G.P."/>
            <person name="Reslewic S."/>
            <person name="Schwartz D.C."/>
        </authorList>
    </citation>
    <scope>NUCLEOTIDE SEQUENCE [LARGE SCALE GENOMIC DNA]</scope>
    <source>
        <strain evidence="3">ATCC 11170 / ATH 1.1.1 / DSM 467 / LMG 4362 / NCIMB 8255 / S1</strain>
    </source>
</reference>
<dbReference type="InterPro" id="IPR023825">
    <property type="entry name" value="CRISPR-assoc_RAMP_BGP1436"/>
</dbReference>
<sequence>MPGEFLNTYHFVPVRDGGPTLGPTHDLENVRVALANDRAGAKEWDIWSHDRWHDGHLSGRITCTLTTEDPLVIGAEQKRGENGETCTIVAPYLLDGKPAIPPTTLKGMLSALIEAATNSAMRVLDDRALSVRQDMNKALSAIGMVMRKPGVAQTESEGWDLIPLTLPTIKLKPGAGYPESPPPSFPIPHSFLTLMKTLRWKPAQKVFVGTLTWPKAPPGTNRQEPPTPDEDFKFMMRAGTYSSAAPATYLMDITPLPLTPDGKAITYKPLVTRVKQLQTPGKPEFLIGQKSRNSKLSRPILESDVPEEQRQTMTRGILRVMHHDDRVNDLPHTRKHEVFIPLPQDLECAPRLPIPSAVVRLFHALADERTQTQSGGRDQSEWGALPFHPVGTRRAESPAPFGNALRLKEGDLVFFDLKTGTDKQLEVAAISFSSIWRQSKESVYDYVPKDAQPLTSNRSSLSPTELMFGVVEVRPEDTAGTDGSNTIALKGRVRCGPARCERGQDAFMTPDPSVRLKILASPKPPSPALYFRPKGVKDGFIAKTDLASANHEIRGRKMYLHPTAQALGVKAVEQSKSRTPENDPSNNQRNMVRPVKPGVTFTFSIDFDDLPTECLDLLLFACRPTKDFRHRLGMGKALGLGRVRVDVTEVSVIDRGRRYRVDDPFTTKRAHRLWSDGVGDADLDPAQAARRVVDKMDDVILAHLLGIGEPRHIGDRPVHPPYTDDQQAAFLKRLSGAEEKTYAWFVEVYTRGPANQKFLQDIRLTRSPPGTDDPVATIEMLSLPTTGATLPRKGSRADRPPPPSPKPAGPAKPAGPEIRGTVKHYDPIKGRGYIIPDGKGSDILIEKAVLKACGMGRLKKNDRVVVITKDQGGKPVAIDVRR</sequence>
<keyword evidence="2" id="KW-0238">DNA-binding</keyword>
<dbReference type="STRING" id="269796.Rru_A0183"/>
<feature type="compositionally biased region" description="Pro residues" evidence="1">
    <location>
        <begin position="800"/>
        <end position="810"/>
    </location>
</feature>
<dbReference type="NCBIfam" id="TIGR03986">
    <property type="entry name" value="TIGR03986 family CRISPR-associated RAMP protein"/>
    <property type="match status" value="1"/>
</dbReference>
<organism evidence="2 3">
    <name type="scientific">Rhodospirillum rubrum (strain ATCC 11170 / ATH 1.1.1 / DSM 467 / LMG 4362 / NCIMB 8255 / S1)</name>
    <dbReference type="NCBI Taxonomy" id="269796"/>
    <lineage>
        <taxon>Bacteria</taxon>
        <taxon>Pseudomonadati</taxon>
        <taxon>Pseudomonadota</taxon>
        <taxon>Alphaproteobacteria</taxon>
        <taxon>Rhodospirillales</taxon>
        <taxon>Rhodospirillaceae</taxon>
        <taxon>Rhodospirillum</taxon>
    </lineage>
</organism>
<keyword evidence="3" id="KW-1185">Reference proteome</keyword>
<proteinExistence type="predicted"/>
<dbReference type="EMBL" id="CP000230">
    <property type="protein sequence ID" value="ABC20988.1"/>
    <property type="molecule type" value="Genomic_DNA"/>
</dbReference>
<dbReference type="eggNOG" id="COG1337">
    <property type="taxonomic scope" value="Bacteria"/>
</dbReference>
<dbReference type="RefSeq" id="WP_011387942.1">
    <property type="nucleotide sequence ID" value="NC_007643.1"/>
</dbReference>
<accession>Q2RY07</accession>
<dbReference type="InterPro" id="IPR012340">
    <property type="entry name" value="NA-bd_OB-fold"/>
</dbReference>
<dbReference type="PATRIC" id="fig|269796.9.peg.237"/>
<name>Q2RY07_RHORT</name>
<evidence type="ECO:0000313" key="2">
    <source>
        <dbReference type="EMBL" id="ABC20988.1"/>
    </source>
</evidence>
<dbReference type="GO" id="GO:0003677">
    <property type="term" value="F:DNA binding"/>
    <property type="evidence" value="ECO:0007669"/>
    <property type="project" value="UniProtKB-KW"/>
</dbReference>
<gene>
    <name evidence="2" type="ordered locus">Rru_A0183</name>
</gene>
<dbReference type="KEGG" id="rru:Rru_A0183"/>
<dbReference type="Gene3D" id="2.40.50.140">
    <property type="entry name" value="Nucleic acid-binding proteins"/>
    <property type="match status" value="1"/>
</dbReference>
<dbReference type="HOGENOM" id="CLU_369164_0_0_5"/>
<dbReference type="AlphaFoldDB" id="Q2RY07"/>
<feature type="region of interest" description="Disordered" evidence="1">
    <location>
        <begin position="782"/>
        <end position="822"/>
    </location>
</feature>